<reference evidence="2 3" key="1">
    <citation type="journal article" date="2015" name="Nature">
        <title>rRNA introns, odd ribosomes, and small enigmatic genomes across a large radiation of phyla.</title>
        <authorList>
            <person name="Brown C.T."/>
            <person name="Hug L.A."/>
            <person name="Thomas B.C."/>
            <person name="Sharon I."/>
            <person name="Castelle C.J."/>
            <person name="Singh A."/>
            <person name="Wilkins M.J."/>
            <person name="Williams K.H."/>
            <person name="Banfield J.F."/>
        </authorList>
    </citation>
    <scope>NUCLEOTIDE SEQUENCE [LARGE SCALE GENOMIC DNA]</scope>
</reference>
<proteinExistence type="predicted"/>
<dbReference type="InterPro" id="IPR001845">
    <property type="entry name" value="HTH_ArsR_DNA-bd_dom"/>
</dbReference>
<accession>A0A0G0Z3I7</accession>
<evidence type="ECO:0000259" key="1">
    <source>
        <dbReference type="PROSITE" id="PS50987"/>
    </source>
</evidence>
<comment type="caution">
    <text evidence="2">The sequence shown here is derived from an EMBL/GenBank/DDBJ whole genome shotgun (WGS) entry which is preliminary data.</text>
</comment>
<dbReference type="EMBL" id="LCDA01000001">
    <property type="protein sequence ID" value="KKS43307.1"/>
    <property type="molecule type" value="Genomic_DNA"/>
</dbReference>
<dbReference type="SMART" id="SM00418">
    <property type="entry name" value="HTH_ARSR"/>
    <property type="match status" value="1"/>
</dbReference>
<protein>
    <submittedName>
        <fullName evidence="2">Transcriptional regulator</fullName>
    </submittedName>
</protein>
<dbReference type="InterPro" id="IPR036390">
    <property type="entry name" value="WH_DNA-bd_sf"/>
</dbReference>
<dbReference type="PROSITE" id="PS50987">
    <property type="entry name" value="HTH_ARSR_2"/>
    <property type="match status" value="1"/>
</dbReference>
<evidence type="ECO:0000313" key="3">
    <source>
        <dbReference type="Proteomes" id="UP000033854"/>
    </source>
</evidence>
<dbReference type="InterPro" id="IPR036388">
    <property type="entry name" value="WH-like_DNA-bd_sf"/>
</dbReference>
<dbReference type="Gene3D" id="1.10.10.10">
    <property type="entry name" value="Winged helix-like DNA-binding domain superfamily/Winged helix DNA-binding domain"/>
    <property type="match status" value="1"/>
</dbReference>
<organism evidence="2 3">
    <name type="scientific">Candidatus Collierbacteria bacterium GW2011_GWA2_42_17</name>
    <dbReference type="NCBI Taxonomy" id="1618378"/>
    <lineage>
        <taxon>Bacteria</taxon>
        <taxon>Candidatus Collieribacteriota</taxon>
    </lineage>
</organism>
<dbReference type="AlphaFoldDB" id="A0A0G0Z3I7"/>
<sequence length="193" mass="22121">MAKLSDLIISKVRVKLLKIFLSDSKNMFYVRELTRATKEEINAVRRELDHLQKAGLLKSEKRGNRLYYSVKTTFSIYPELSNLVSKSTGLGKLVLKNKSKLGFVKFSFISQKLARGLKRDPEEVDLMIIGKIIMPQVAILVKSAEKLLNTEINYSCMTEDEFNYRKSHQDPFIIKVLLQPRVTLIGDEIQLLG</sequence>
<dbReference type="GO" id="GO:0003700">
    <property type="term" value="F:DNA-binding transcription factor activity"/>
    <property type="evidence" value="ECO:0007669"/>
    <property type="project" value="InterPro"/>
</dbReference>
<dbReference type="Proteomes" id="UP000033854">
    <property type="component" value="Unassembled WGS sequence"/>
</dbReference>
<gene>
    <name evidence="2" type="ORF">UV06_C0001G0041</name>
</gene>
<feature type="domain" description="HTH arsR-type" evidence="1">
    <location>
        <begin position="1"/>
        <end position="91"/>
    </location>
</feature>
<dbReference type="SUPFAM" id="SSF46785">
    <property type="entry name" value="Winged helix' DNA-binding domain"/>
    <property type="match status" value="1"/>
</dbReference>
<name>A0A0G0Z3I7_9BACT</name>
<evidence type="ECO:0000313" key="2">
    <source>
        <dbReference type="EMBL" id="KKS43307.1"/>
    </source>
</evidence>